<feature type="compositionally biased region" description="Basic and acidic residues" evidence="2">
    <location>
        <begin position="29"/>
        <end position="41"/>
    </location>
</feature>
<evidence type="ECO:0000256" key="1">
    <source>
        <dbReference type="ARBA" id="ARBA00022581"/>
    </source>
</evidence>
<accession>A0AAE0PAL2</accession>
<proteinExistence type="predicted"/>
<gene>
    <name evidence="3" type="ORF">B0T20DRAFT_481244</name>
</gene>
<keyword evidence="4" id="KW-1185">Reference proteome</keyword>
<organism evidence="3 4">
    <name type="scientific">Sordaria brevicollis</name>
    <dbReference type="NCBI Taxonomy" id="83679"/>
    <lineage>
        <taxon>Eukaryota</taxon>
        <taxon>Fungi</taxon>
        <taxon>Dikarya</taxon>
        <taxon>Ascomycota</taxon>
        <taxon>Pezizomycotina</taxon>
        <taxon>Sordariomycetes</taxon>
        <taxon>Sordariomycetidae</taxon>
        <taxon>Sordariales</taxon>
        <taxon>Sordariaceae</taxon>
        <taxon>Sordaria</taxon>
    </lineage>
</organism>
<evidence type="ECO:0000313" key="4">
    <source>
        <dbReference type="Proteomes" id="UP001281003"/>
    </source>
</evidence>
<comment type="caution">
    <text evidence="3">The sequence shown here is derived from an EMBL/GenBank/DDBJ whole genome shotgun (WGS) entry which is preliminary data.</text>
</comment>
<protein>
    <submittedName>
        <fullName evidence="3">Uncharacterized protein</fullName>
    </submittedName>
</protein>
<keyword evidence="1" id="KW-0945">Host-virus interaction</keyword>
<dbReference type="Proteomes" id="UP001281003">
    <property type="component" value="Unassembled WGS sequence"/>
</dbReference>
<feature type="compositionally biased region" description="Acidic residues" evidence="2">
    <location>
        <begin position="715"/>
        <end position="724"/>
    </location>
</feature>
<feature type="compositionally biased region" description="Pro residues" evidence="2">
    <location>
        <begin position="403"/>
        <end position="464"/>
    </location>
</feature>
<evidence type="ECO:0000313" key="3">
    <source>
        <dbReference type="EMBL" id="KAK3396242.1"/>
    </source>
</evidence>
<dbReference type="PANTHER" id="PTHR13037">
    <property type="entry name" value="FORMIN"/>
    <property type="match status" value="1"/>
</dbReference>
<feature type="compositionally biased region" description="Polar residues" evidence="2">
    <location>
        <begin position="736"/>
        <end position="753"/>
    </location>
</feature>
<dbReference type="AlphaFoldDB" id="A0AAE0PAL2"/>
<evidence type="ECO:0000256" key="2">
    <source>
        <dbReference type="SAM" id="MobiDB-lite"/>
    </source>
</evidence>
<feature type="region of interest" description="Disordered" evidence="2">
    <location>
        <begin position="692"/>
        <end position="762"/>
    </location>
</feature>
<reference evidence="3" key="1">
    <citation type="journal article" date="2023" name="Mol. Phylogenet. Evol.">
        <title>Genome-scale phylogeny and comparative genomics of the fungal order Sordariales.</title>
        <authorList>
            <person name="Hensen N."/>
            <person name="Bonometti L."/>
            <person name="Westerberg I."/>
            <person name="Brannstrom I.O."/>
            <person name="Guillou S."/>
            <person name="Cros-Aarteil S."/>
            <person name="Calhoun S."/>
            <person name="Haridas S."/>
            <person name="Kuo A."/>
            <person name="Mondo S."/>
            <person name="Pangilinan J."/>
            <person name="Riley R."/>
            <person name="LaButti K."/>
            <person name="Andreopoulos B."/>
            <person name="Lipzen A."/>
            <person name="Chen C."/>
            <person name="Yan M."/>
            <person name="Daum C."/>
            <person name="Ng V."/>
            <person name="Clum A."/>
            <person name="Steindorff A."/>
            <person name="Ohm R.A."/>
            <person name="Martin F."/>
            <person name="Silar P."/>
            <person name="Natvig D.O."/>
            <person name="Lalanne C."/>
            <person name="Gautier V."/>
            <person name="Ament-Velasquez S.L."/>
            <person name="Kruys A."/>
            <person name="Hutchinson M.I."/>
            <person name="Powell A.J."/>
            <person name="Barry K."/>
            <person name="Miller A.N."/>
            <person name="Grigoriev I.V."/>
            <person name="Debuchy R."/>
            <person name="Gladieux P."/>
            <person name="Hiltunen Thoren M."/>
            <person name="Johannesson H."/>
        </authorList>
    </citation>
    <scope>NUCLEOTIDE SEQUENCE</scope>
    <source>
        <strain evidence="3">FGSC 1904</strain>
    </source>
</reference>
<feature type="region of interest" description="Disordered" evidence="2">
    <location>
        <begin position="397"/>
        <end position="477"/>
    </location>
</feature>
<dbReference type="PANTHER" id="PTHR13037:SF24">
    <property type="entry name" value="POLYCOMB PROTEIN PCL-RELATED"/>
    <property type="match status" value="1"/>
</dbReference>
<feature type="compositionally biased region" description="Basic residues" evidence="2">
    <location>
        <begin position="1"/>
        <end position="11"/>
    </location>
</feature>
<feature type="region of interest" description="Disordered" evidence="2">
    <location>
        <begin position="234"/>
        <end position="254"/>
    </location>
</feature>
<feature type="compositionally biased region" description="Basic residues" evidence="2">
    <location>
        <begin position="235"/>
        <end position="245"/>
    </location>
</feature>
<reference evidence="3" key="2">
    <citation type="submission" date="2023-07" db="EMBL/GenBank/DDBJ databases">
        <authorList>
            <consortium name="Lawrence Berkeley National Laboratory"/>
            <person name="Haridas S."/>
            <person name="Hensen N."/>
            <person name="Bonometti L."/>
            <person name="Westerberg I."/>
            <person name="Brannstrom I.O."/>
            <person name="Guillou S."/>
            <person name="Cros-Aarteil S."/>
            <person name="Calhoun S."/>
            <person name="Kuo A."/>
            <person name="Mondo S."/>
            <person name="Pangilinan J."/>
            <person name="Riley R."/>
            <person name="LaButti K."/>
            <person name="Andreopoulos B."/>
            <person name="Lipzen A."/>
            <person name="Chen C."/>
            <person name="Yanf M."/>
            <person name="Daum C."/>
            <person name="Ng V."/>
            <person name="Clum A."/>
            <person name="Steindorff A."/>
            <person name="Ohm R."/>
            <person name="Martin F."/>
            <person name="Silar P."/>
            <person name="Natvig D."/>
            <person name="Lalanne C."/>
            <person name="Gautier V."/>
            <person name="Ament-velasquez S.L."/>
            <person name="Kruys A."/>
            <person name="Hutchinson M.I."/>
            <person name="Powell A.J."/>
            <person name="Barry K."/>
            <person name="Miller A.N."/>
            <person name="Grigoriev I.V."/>
            <person name="Debuchy R."/>
            <person name="Gladieux P."/>
            <person name="Thoren M.H."/>
            <person name="Johannesson H."/>
        </authorList>
    </citation>
    <scope>NUCLEOTIDE SEQUENCE</scope>
    <source>
        <strain evidence="3">FGSC 1904</strain>
    </source>
</reference>
<feature type="region of interest" description="Disordered" evidence="2">
    <location>
        <begin position="1"/>
        <end position="49"/>
    </location>
</feature>
<name>A0AAE0PAL2_SORBR</name>
<dbReference type="EMBL" id="JAUTDP010000009">
    <property type="protein sequence ID" value="KAK3396242.1"/>
    <property type="molecule type" value="Genomic_DNA"/>
</dbReference>
<sequence length="762" mass="86952">MNAPKILRRRKYSQDDEETAAARAQQLEIQRDHRQQKRRNESISPTPSLTTLIARQHPSLQETVTDPSHTQPFRCDIYNILRHPNDRLPDAPNGRTICIIYVSLPHTNICPNHNIRDEPKICLYCKKQYSRGEFFDRRNIERNYCITCWRQVNKDIPDHEDGYEDGHYIYSFANDDDDYIEEYGIRNPARLPPVRRRNLTDSDPFQDSNATLDIDNFVYDYSTLETPKLELQLPRRGRPPGRRAAARPLRDRTPGPRFPGLEGVIFNRNPIFDGDMNARAIPDLDHQLNTNFHEALDQIAITKCDRYQEKWFTITVNQEGFIDIEIDPARLAALPQNSDILDDIAVINANDIDIEELDEEDQARLREIMEEADKIEVFAAPDVMAGQVNDIDQLRAQLRGDPMPDPNFAPIQQGPPPRPPLGPAPTPAIPGPASPAPASPAPASPAPAPPVQRPAPPPHPPIPGPGVHTGPYYIRQGPLRSQPINEFQQVIPQLNTNNSIKQFAAKFMNKLVAERNWSAQEVCHILLELPLQASTRVVVFIDCRHRNQNGIIIANPNADLFDTERRRQNTTANTNDEAVAGLHIGANNEIRPSRSVYQKYQARGNNHTEVSYFEFLTTFDTNAPNPRPLSNRAKHRVLNYFPVYSSKDDPKNYIRIKLMLQHPHRRPDDLFTVGRVRYDTYTEAFAIYQEDHQHPNDHYGKLPPPVPKKDFEPPTQEEEPDEPNGWEGYAKELPNNRGNINDNDGKNLGNTLGSRIIDINYP</sequence>